<accession>A0A327LX23</accession>
<dbReference type="EMBL" id="QLIX01000036">
    <property type="protein sequence ID" value="RAI55209.1"/>
    <property type="molecule type" value="Genomic_DNA"/>
</dbReference>
<evidence type="ECO:0000313" key="3">
    <source>
        <dbReference type="Proteomes" id="UP000249065"/>
    </source>
</evidence>
<organism evidence="2 3">
    <name type="scientific">Roseicella frigidaeris</name>
    <dbReference type="NCBI Taxonomy" id="2230885"/>
    <lineage>
        <taxon>Bacteria</taxon>
        <taxon>Pseudomonadati</taxon>
        <taxon>Pseudomonadota</taxon>
        <taxon>Alphaproteobacteria</taxon>
        <taxon>Acetobacterales</taxon>
        <taxon>Roseomonadaceae</taxon>
        <taxon>Roseicella</taxon>
    </lineage>
</organism>
<sequence length="126" mass="13996">MGFQEAVATCFRRYAQFDGRSGRPEYWWFFLFNLLMQGATGLVDAALFGRDSLGLINGLYSLAVLLPGLAVGVRRLHDIDRSGWWLLISFVPVIGIVMLIIWFCRPGDAGPNRFGLPPARILPAPA</sequence>
<proteinExistence type="predicted"/>
<evidence type="ECO:0000256" key="1">
    <source>
        <dbReference type="SAM" id="Phobius"/>
    </source>
</evidence>
<dbReference type="PANTHER" id="PTHR34980">
    <property type="entry name" value="INNER MEMBRANE PROTEIN-RELATED-RELATED"/>
    <property type="match status" value="1"/>
</dbReference>
<evidence type="ECO:0000313" key="2">
    <source>
        <dbReference type="EMBL" id="RAI55209.1"/>
    </source>
</evidence>
<feature type="transmembrane region" description="Helical" evidence="1">
    <location>
        <begin position="59"/>
        <end position="77"/>
    </location>
</feature>
<dbReference type="Proteomes" id="UP000249065">
    <property type="component" value="Unassembled WGS sequence"/>
</dbReference>
<reference evidence="3" key="1">
    <citation type="submission" date="2018-06" db="EMBL/GenBank/DDBJ databases">
        <authorList>
            <person name="Khan S.A."/>
        </authorList>
    </citation>
    <scope>NUCLEOTIDE SEQUENCE [LARGE SCALE GENOMIC DNA]</scope>
    <source>
        <strain evidence="3">DB-1506</strain>
    </source>
</reference>
<keyword evidence="1" id="KW-0472">Membrane</keyword>
<dbReference type="Pfam" id="PF05656">
    <property type="entry name" value="DUF805"/>
    <property type="match status" value="1"/>
</dbReference>
<feature type="transmembrane region" description="Helical" evidence="1">
    <location>
        <begin position="83"/>
        <end position="104"/>
    </location>
</feature>
<keyword evidence="1" id="KW-0812">Transmembrane</keyword>
<dbReference type="RefSeq" id="WP_111472569.1">
    <property type="nucleotide sequence ID" value="NZ_QLIX01000036.1"/>
</dbReference>
<feature type="transmembrane region" description="Helical" evidence="1">
    <location>
        <begin position="26"/>
        <end position="47"/>
    </location>
</feature>
<dbReference type="PANTHER" id="PTHR34980:SF2">
    <property type="entry name" value="INNER MEMBRANE PROTEIN YHAH-RELATED"/>
    <property type="match status" value="1"/>
</dbReference>
<keyword evidence="3" id="KW-1185">Reference proteome</keyword>
<dbReference type="OrthoDB" id="9812349at2"/>
<protein>
    <submittedName>
        <fullName evidence="2">DUF805 domain-containing protein</fullName>
    </submittedName>
</protein>
<keyword evidence="1" id="KW-1133">Transmembrane helix</keyword>
<dbReference type="GO" id="GO:0005886">
    <property type="term" value="C:plasma membrane"/>
    <property type="evidence" value="ECO:0007669"/>
    <property type="project" value="TreeGrafter"/>
</dbReference>
<dbReference type="InterPro" id="IPR008523">
    <property type="entry name" value="DUF805"/>
</dbReference>
<gene>
    <name evidence="2" type="ORF">DOO78_24745</name>
</gene>
<dbReference type="AlphaFoldDB" id="A0A327LX23"/>
<comment type="caution">
    <text evidence="2">The sequence shown here is derived from an EMBL/GenBank/DDBJ whole genome shotgun (WGS) entry which is preliminary data.</text>
</comment>
<name>A0A327LX23_9PROT</name>